<dbReference type="AlphaFoldDB" id="A0A7J7KMG4"/>
<feature type="region of interest" description="Disordered" evidence="1">
    <location>
        <begin position="1"/>
        <end position="34"/>
    </location>
</feature>
<gene>
    <name evidence="2" type="ORF">EB796_002313</name>
</gene>
<dbReference type="Proteomes" id="UP000593567">
    <property type="component" value="Unassembled WGS sequence"/>
</dbReference>
<sequence length="1081" mass="116374">MTTTLSSRLQAKEQRKKTTPTAGIGLGEISNISPTDNEELFPIAVRVVPNQNDELSKRIKGCFGDVSGLNHSNSPNTLVSRPLVDYHRSMTNHKPLPPQQPLPQPTPTQNDKTVPFSKGRESKESKRPESSERKQKHKEKKRKSAHSEEKQSKKKSKSSDRTHSPPPIKDSSSLLPPAKKVCHRSSSVSSDRSDNSVKSRSSSDKQQAAGSRYNTHGELAKSKSAAKASTSNHSTHAAPSGSSSKTTSDSHSTKSSSNLDLGIDAATEALFGTQSLSMATSSKSSLSNTNSSKPDKDTRSINGLIRAKPTNLVIPSVNPSQAPSHQSDKEDPGIKKILEEMIKPAEKITEIQTPCKADGVSAYPFNNLPKAVERMSNQMSSSSKPVPKPVSQPRQLSQPVKVKTKEAPPTHTKPAKPPDTNGVKEDLSQAESAEGSDSESESSSDSSSSDSSNSDSSGSNSSDEEEESKPGPAPSILFPKLIPSPAPPQVNEETNDNVWNLDLYYNDELSKNTTNSSKPTISKSQAPAVSKSTAAPPQSTHSHSAAASSTASSAAPKKKRGRGRPRKEESKKVTDPDFSLPDKIPDTVNSLVVSGKKKRNPSASSSLKSKPPDQKDSKGRGRPRKKPDSPTTEIVSRPVNSSSSLSISPPANFSSSKSTTGKTAAPPSAVNAASRPSGAASWNPAAMEEEDVDKMKADSSIVEPKVNSYPKHEPISPAETTPHFFTAPSVTSLPISIPLHMLHRKPAIKPVNGLQEAVGVKGEKVSPSLHKRKQASPLSQFPQAILEAKAQAKKRKTEGEPAKYPYSFSAKNMKQSTPPSASPDYSKPVELHQSARDMKKQHALTSQKPLRYILALDTINSFMMSGIGKEMEGPRGSHSVKSYFMSTLTLAESLFSEALNDPVTTSSHPIIHLCCQVLCLQALAHLKFKCFDLAGQSHRKFDDPAKERYPAISPFSHPALPGSSPAAPSPASIASTGSITSDSGRSNSMPPVPAVPPSHIPDSHADECSDIIKHASFYFSARRDMSKSVDIIKDQFQALSFFRNLEFPAEYVLLLSAESKYFVHYIRMASAKLKSDLEMHS</sequence>
<feature type="compositionally biased region" description="Low complexity" evidence="1">
    <location>
        <begin position="534"/>
        <end position="555"/>
    </location>
</feature>
<feature type="compositionally biased region" description="Pro residues" evidence="1">
    <location>
        <begin position="95"/>
        <end position="106"/>
    </location>
</feature>
<feature type="region of interest" description="Disordered" evidence="1">
    <location>
        <begin position="509"/>
        <end position="723"/>
    </location>
</feature>
<feature type="compositionally biased region" description="Polar residues" evidence="1">
    <location>
        <begin position="69"/>
        <end position="79"/>
    </location>
</feature>
<feature type="compositionally biased region" description="Low complexity" evidence="1">
    <location>
        <begin position="380"/>
        <end position="391"/>
    </location>
</feature>
<feature type="compositionally biased region" description="Low complexity" evidence="1">
    <location>
        <begin position="959"/>
        <end position="981"/>
    </location>
</feature>
<feature type="compositionally biased region" description="Basic and acidic residues" evidence="1">
    <location>
        <begin position="145"/>
        <end position="163"/>
    </location>
</feature>
<feature type="compositionally biased region" description="Polar residues" evidence="1">
    <location>
        <begin position="809"/>
        <end position="819"/>
    </location>
</feature>
<feature type="compositionally biased region" description="Basic residues" evidence="1">
    <location>
        <begin position="134"/>
        <end position="144"/>
    </location>
</feature>
<feature type="region of interest" description="Disordered" evidence="1">
    <location>
        <begin position="277"/>
        <end position="334"/>
    </location>
</feature>
<reference evidence="2" key="1">
    <citation type="submission" date="2020-06" db="EMBL/GenBank/DDBJ databases">
        <title>Draft genome of Bugula neritina, a colonial animal packing powerful symbionts and potential medicines.</title>
        <authorList>
            <person name="Rayko M."/>
        </authorList>
    </citation>
    <scope>NUCLEOTIDE SEQUENCE [LARGE SCALE GENOMIC DNA]</scope>
    <source>
        <strain evidence="2">Kwan_BN1</strain>
    </source>
</reference>
<feature type="compositionally biased region" description="Basic residues" evidence="1">
    <location>
        <begin position="556"/>
        <end position="565"/>
    </location>
</feature>
<organism evidence="2 3">
    <name type="scientific">Bugula neritina</name>
    <name type="common">Brown bryozoan</name>
    <name type="synonym">Sertularia neritina</name>
    <dbReference type="NCBI Taxonomy" id="10212"/>
    <lineage>
        <taxon>Eukaryota</taxon>
        <taxon>Metazoa</taxon>
        <taxon>Spiralia</taxon>
        <taxon>Lophotrochozoa</taxon>
        <taxon>Bryozoa</taxon>
        <taxon>Gymnolaemata</taxon>
        <taxon>Cheilostomatida</taxon>
        <taxon>Flustrina</taxon>
        <taxon>Buguloidea</taxon>
        <taxon>Bugulidae</taxon>
        <taxon>Bugula</taxon>
    </lineage>
</organism>
<comment type="caution">
    <text evidence="2">The sequence shown here is derived from an EMBL/GenBank/DDBJ whole genome shotgun (WGS) entry which is preliminary data.</text>
</comment>
<feature type="compositionally biased region" description="Basic and acidic residues" evidence="1">
    <location>
        <begin position="610"/>
        <end position="619"/>
    </location>
</feature>
<feature type="compositionally biased region" description="Basic and acidic residues" evidence="1">
    <location>
        <begin position="566"/>
        <end position="575"/>
    </location>
</feature>
<feature type="region of interest" description="Disordered" evidence="1">
    <location>
        <begin position="959"/>
        <end position="998"/>
    </location>
</feature>
<feature type="region of interest" description="Disordered" evidence="1">
    <location>
        <begin position="789"/>
        <end position="833"/>
    </location>
</feature>
<dbReference type="GO" id="GO:0003677">
    <property type="term" value="F:DNA binding"/>
    <property type="evidence" value="ECO:0007669"/>
    <property type="project" value="InterPro"/>
</dbReference>
<feature type="compositionally biased region" description="Basic and acidic residues" evidence="1">
    <location>
        <begin position="118"/>
        <end position="133"/>
    </location>
</feature>
<accession>A0A7J7KMG4</accession>
<dbReference type="InterPro" id="IPR017956">
    <property type="entry name" value="AT_hook_DNA-bd_motif"/>
</dbReference>
<protein>
    <submittedName>
        <fullName evidence="2">Uncharacterized protein</fullName>
    </submittedName>
</protein>
<feature type="compositionally biased region" description="Basic and acidic residues" evidence="1">
    <location>
        <begin position="191"/>
        <end position="203"/>
    </location>
</feature>
<feature type="compositionally biased region" description="Polar residues" evidence="1">
    <location>
        <begin position="511"/>
        <end position="533"/>
    </location>
</feature>
<feature type="region of interest" description="Disordered" evidence="1">
    <location>
        <begin position="62"/>
        <end position="259"/>
    </location>
</feature>
<feature type="compositionally biased region" description="Low complexity" evidence="1">
    <location>
        <begin position="636"/>
        <end position="663"/>
    </location>
</feature>
<name>A0A7J7KMG4_BUGNE</name>
<feature type="compositionally biased region" description="Low complexity" evidence="1">
    <location>
        <begin position="443"/>
        <end position="461"/>
    </location>
</feature>
<evidence type="ECO:0000256" key="1">
    <source>
        <dbReference type="SAM" id="MobiDB-lite"/>
    </source>
</evidence>
<feature type="region of interest" description="Disordered" evidence="1">
    <location>
        <begin position="373"/>
        <end position="495"/>
    </location>
</feature>
<feature type="compositionally biased region" description="Low complexity" evidence="1">
    <location>
        <begin position="222"/>
        <end position="257"/>
    </location>
</feature>
<proteinExistence type="predicted"/>
<dbReference type="SMART" id="SM00384">
    <property type="entry name" value="AT_hook"/>
    <property type="match status" value="2"/>
</dbReference>
<dbReference type="EMBL" id="VXIV02000272">
    <property type="protein sequence ID" value="KAF6039349.1"/>
    <property type="molecule type" value="Genomic_DNA"/>
</dbReference>
<keyword evidence="3" id="KW-1185">Reference proteome</keyword>
<evidence type="ECO:0000313" key="3">
    <source>
        <dbReference type="Proteomes" id="UP000593567"/>
    </source>
</evidence>
<feature type="compositionally biased region" description="Low complexity" evidence="1">
    <location>
        <begin position="277"/>
        <end position="292"/>
    </location>
</feature>
<evidence type="ECO:0000313" key="2">
    <source>
        <dbReference type="EMBL" id="KAF6039349.1"/>
    </source>
</evidence>